<evidence type="ECO:0000313" key="6">
    <source>
        <dbReference type="EMBL" id="KAE9142067.1"/>
    </source>
</evidence>
<dbReference type="OrthoDB" id="129193at2759"/>
<dbReference type="Proteomes" id="UP000440367">
    <property type="component" value="Unassembled WGS sequence"/>
</dbReference>
<gene>
    <name evidence="9" type="ORF">PF002_g11268</name>
    <name evidence="8" type="ORF">PF004_g9261</name>
    <name evidence="7" type="ORF">PF005_g8823</name>
    <name evidence="6" type="ORF">PF006_g12797</name>
    <name evidence="4" type="ORF">PF007_g10421</name>
    <name evidence="10" type="ORF">PF008_g9499</name>
    <name evidence="2" type="ORF">PF009_g10968</name>
    <name evidence="5" type="ORF">PF010_g9701</name>
    <name evidence="3" type="ORF">PF011_g9043</name>
</gene>
<evidence type="ECO:0000313" key="7">
    <source>
        <dbReference type="EMBL" id="KAE9217036.1"/>
    </source>
</evidence>
<dbReference type="Proteomes" id="UP000441208">
    <property type="component" value="Unassembled WGS sequence"/>
</dbReference>
<feature type="signal peptide" evidence="1">
    <location>
        <begin position="1"/>
        <end position="20"/>
    </location>
</feature>
<sequence>MKILASLLVLVATMGPWVNAEEGNGPTKHEDSDLNAVCRPGSDDWPACRAIGYPACKPGVVRWPQCRDDAKTRR</sequence>
<dbReference type="Proteomes" id="UP000460718">
    <property type="component" value="Unassembled WGS sequence"/>
</dbReference>
<dbReference type="EMBL" id="QXFZ01000491">
    <property type="protein sequence ID" value="KAE9114316.1"/>
    <property type="molecule type" value="Genomic_DNA"/>
</dbReference>
<dbReference type="EMBL" id="QXGA01000734">
    <property type="protein sequence ID" value="KAE9142067.1"/>
    <property type="molecule type" value="Genomic_DNA"/>
</dbReference>
<dbReference type="EMBL" id="QXGC01000449">
    <property type="protein sequence ID" value="KAE9234902.1"/>
    <property type="molecule type" value="Genomic_DNA"/>
</dbReference>
<evidence type="ECO:0008006" key="20">
    <source>
        <dbReference type="Google" id="ProtNLM"/>
    </source>
</evidence>
<evidence type="ECO:0000313" key="15">
    <source>
        <dbReference type="Proteomes" id="UP000441208"/>
    </source>
</evidence>
<evidence type="ECO:0000313" key="14">
    <source>
        <dbReference type="Proteomes" id="UP000440732"/>
    </source>
</evidence>
<dbReference type="EMBL" id="QXGD01000511">
    <property type="protein sequence ID" value="KAE9236295.1"/>
    <property type="molecule type" value="Genomic_DNA"/>
</dbReference>
<evidence type="ECO:0000313" key="9">
    <source>
        <dbReference type="EMBL" id="KAE9236295.1"/>
    </source>
</evidence>
<evidence type="ECO:0000313" key="13">
    <source>
        <dbReference type="Proteomes" id="UP000440367"/>
    </source>
</evidence>
<keyword evidence="12" id="KW-1185">Reference proteome</keyword>
<accession>A0A6A3L2K9</accession>
<dbReference type="EMBL" id="QXFX01000470">
    <property type="protein sequence ID" value="KAE9114449.1"/>
    <property type="molecule type" value="Genomic_DNA"/>
</dbReference>
<comment type="caution">
    <text evidence="3">The sequence shown here is derived from an EMBL/GenBank/DDBJ whole genome shotgun (WGS) entry which is preliminary data.</text>
</comment>
<evidence type="ECO:0000313" key="16">
    <source>
        <dbReference type="Proteomes" id="UP000460718"/>
    </source>
</evidence>
<dbReference type="EMBL" id="QXFY01000457">
    <property type="protein sequence ID" value="KAE9343847.1"/>
    <property type="molecule type" value="Genomic_DNA"/>
</dbReference>
<evidence type="ECO:0000313" key="8">
    <source>
        <dbReference type="EMBL" id="KAE9234902.1"/>
    </source>
</evidence>
<dbReference type="Proteomes" id="UP000476176">
    <property type="component" value="Unassembled WGS sequence"/>
</dbReference>
<feature type="chain" id="PRO_5036380015" description="CBM1 domain-containing protein" evidence="1">
    <location>
        <begin position="21"/>
        <end position="74"/>
    </location>
</feature>
<evidence type="ECO:0000313" key="17">
    <source>
        <dbReference type="Proteomes" id="UP000476176"/>
    </source>
</evidence>
<dbReference type="EMBL" id="QXGB01000384">
    <property type="protein sequence ID" value="KAE9217036.1"/>
    <property type="molecule type" value="Genomic_DNA"/>
</dbReference>
<evidence type="ECO:0000313" key="10">
    <source>
        <dbReference type="EMBL" id="KAE9343847.1"/>
    </source>
</evidence>
<name>A0A6A3L2K9_9STRA</name>
<evidence type="ECO:0000313" key="4">
    <source>
        <dbReference type="EMBL" id="KAE9114316.1"/>
    </source>
</evidence>
<evidence type="ECO:0000313" key="19">
    <source>
        <dbReference type="Proteomes" id="UP000488956"/>
    </source>
</evidence>
<proteinExistence type="predicted"/>
<dbReference type="Proteomes" id="UP000486351">
    <property type="component" value="Unassembled WGS sequence"/>
</dbReference>
<organism evidence="3 16">
    <name type="scientific">Phytophthora fragariae</name>
    <dbReference type="NCBI Taxonomy" id="53985"/>
    <lineage>
        <taxon>Eukaryota</taxon>
        <taxon>Sar</taxon>
        <taxon>Stramenopiles</taxon>
        <taxon>Oomycota</taxon>
        <taxon>Peronosporomycetes</taxon>
        <taxon>Peronosporales</taxon>
        <taxon>Peronosporaceae</taxon>
        <taxon>Phytophthora</taxon>
    </lineage>
</organism>
<dbReference type="Proteomes" id="UP000488956">
    <property type="component" value="Unassembled WGS sequence"/>
</dbReference>
<evidence type="ECO:0000313" key="5">
    <source>
        <dbReference type="EMBL" id="KAE9114449.1"/>
    </source>
</evidence>
<evidence type="ECO:0000256" key="1">
    <source>
        <dbReference type="SAM" id="SignalP"/>
    </source>
</evidence>
<evidence type="ECO:0000313" key="11">
    <source>
        <dbReference type="Proteomes" id="UP000429523"/>
    </source>
</evidence>
<reference evidence="16 17" key="1">
    <citation type="submission" date="2018-09" db="EMBL/GenBank/DDBJ databases">
        <title>Genomic investigation of the strawberry pathogen Phytophthora fragariae indicates pathogenicity is determined by transcriptional variation in three key races.</title>
        <authorList>
            <person name="Adams T.M."/>
            <person name="Armitage A.D."/>
            <person name="Sobczyk M.K."/>
            <person name="Bates H.J."/>
            <person name="Dunwell J.M."/>
            <person name="Nellist C.F."/>
            <person name="Harrison R.J."/>
        </authorList>
    </citation>
    <scope>NUCLEOTIDE SEQUENCE [LARGE SCALE GENOMIC DNA]</scope>
    <source>
        <strain evidence="9 13">BC-1</strain>
        <strain evidence="8 17">BC-23</strain>
        <strain evidence="7 12">NOV-27</strain>
        <strain evidence="6 14">NOV-5</strain>
        <strain evidence="4 15">NOV-71</strain>
        <strain evidence="10 18">NOV-77</strain>
        <strain evidence="2 11">NOV-9</strain>
        <strain evidence="5 19">ONT-3</strain>
        <strain evidence="3 16">SCRP245</strain>
    </source>
</reference>
<evidence type="ECO:0000313" key="18">
    <source>
        <dbReference type="Proteomes" id="UP000486351"/>
    </source>
</evidence>
<dbReference type="AlphaFoldDB" id="A0A6A3L2K9"/>
<keyword evidence="1" id="KW-0732">Signal</keyword>
<dbReference type="EMBL" id="QXFW01000440">
    <property type="protein sequence ID" value="KAE9012158.1"/>
    <property type="molecule type" value="Genomic_DNA"/>
</dbReference>
<dbReference type="Proteomes" id="UP000433483">
    <property type="component" value="Unassembled WGS sequence"/>
</dbReference>
<dbReference type="Proteomes" id="UP000440732">
    <property type="component" value="Unassembled WGS sequence"/>
</dbReference>
<evidence type="ECO:0000313" key="12">
    <source>
        <dbReference type="Proteomes" id="UP000433483"/>
    </source>
</evidence>
<evidence type="ECO:0000313" key="3">
    <source>
        <dbReference type="EMBL" id="KAE9012158.1"/>
    </source>
</evidence>
<evidence type="ECO:0000313" key="2">
    <source>
        <dbReference type="EMBL" id="KAE8939193.1"/>
    </source>
</evidence>
<dbReference type="Proteomes" id="UP000429523">
    <property type="component" value="Unassembled WGS sequence"/>
</dbReference>
<protein>
    <recommendedName>
        <fullName evidence="20">CBM1 domain-containing protein</fullName>
    </recommendedName>
</protein>
<dbReference type="EMBL" id="QXGF01000507">
    <property type="protein sequence ID" value="KAE8939193.1"/>
    <property type="molecule type" value="Genomic_DNA"/>
</dbReference>